<accession>A0A3P8GDA1</accession>
<dbReference type="EMBL" id="UZAL01035834">
    <property type="protein sequence ID" value="VDP68574.1"/>
    <property type="molecule type" value="Genomic_DNA"/>
</dbReference>
<dbReference type="Proteomes" id="UP000269396">
    <property type="component" value="Unassembled WGS sequence"/>
</dbReference>
<proteinExistence type="predicted"/>
<gene>
    <name evidence="1" type="ORF">SMTD_LOCUS15424</name>
</gene>
<name>A0A3P8GDA1_9TREM</name>
<keyword evidence="2" id="KW-1185">Reference proteome</keyword>
<organism evidence="1 2">
    <name type="scientific">Schistosoma mattheei</name>
    <dbReference type="NCBI Taxonomy" id="31246"/>
    <lineage>
        <taxon>Eukaryota</taxon>
        <taxon>Metazoa</taxon>
        <taxon>Spiralia</taxon>
        <taxon>Lophotrochozoa</taxon>
        <taxon>Platyhelminthes</taxon>
        <taxon>Trematoda</taxon>
        <taxon>Digenea</taxon>
        <taxon>Strigeidida</taxon>
        <taxon>Schistosomatoidea</taxon>
        <taxon>Schistosomatidae</taxon>
        <taxon>Schistosoma</taxon>
    </lineage>
</organism>
<dbReference type="AlphaFoldDB" id="A0A3P8GDA1"/>
<evidence type="ECO:0000313" key="2">
    <source>
        <dbReference type="Proteomes" id="UP000269396"/>
    </source>
</evidence>
<sequence>MTSVGDGWKKVRGYQAKMWHQCLKTLTSGLSHVGRCRLFGWGSRDYCNQWLETLGDMAKNRSKWRGCIHSLSYLKL</sequence>
<evidence type="ECO:0000313" key="1">
    <source>
        <dbReference type="EMBL" id="VDP68574.1"/>
    </source>
</evidence>
<reference evidence="1 2" key="1">
    <citation type="submission" date="2018-11" db="EMBL/GenBank/DDBJ databases">
        <authorList>
            <consortium name="Pathogen Informatics"/>
        </authorList>
    </citation>
    <scope>NUCLEOTIDE SEQUENCE [LARGE SCALE GENOMIC DNA]</scope>
    <source>
        <strain>Denwood</strain>
        <strain evidence="2">Zambia</strain>
    </source>
</reference>
<protein>
    <submittedName>
        <fullName evidence="1">Uncharacterized protein</fullName>
    </submittedName>
</protein>